<reference evidence="11" key="1">
    <citation type="submission" date="2021-10" db="EMBL/GenBank/DDBJ databases">
        <title>Tropical sea cucumber genome reveals ecological adaptation and Cuvierian tubules defense mechanism.</title>
        <authorList>
            <person name="Chen T."/>
        </authorList>
    </citation>
    <scope>NUCLEOTIDE SEQUENCE</scope>
    <source>
        <strain evidence="11">Nanhai2018</strain>
        <tissue evidence="11">Muscle</tissue>
    </source>
</reference>
<keyword evidence="3 9" id="KW-1133">Transmembrane helix</keyword>
<dbReference type="SUPFAM" id="SSF81321">
    <property type="entry name" value="Family A G protein-coupled receptor-like"/>
    <property type="match status" value="1"/>
</dbReference>
<dbReference type="OrthoDB" id="9835842at2759"/>
<keyword evidence="2 8" id="KW-0812">Transmembrane</keyword>
<dbReference type="Gene3D" id="1.20.1070.10">
    <property type="entry name" value="Rhodopsin 7-helix transmembrane proteins"/>
    <property type="match status" value="1"/>
</dbReference>
<dbReference type="PROSITE" id="PS50262">
    <property type="entry name" value="G_PROTEIN_RECEP_F1_2"/>
    <property type="match status" value="1"/>
</dbReference>
<proteinExistence type="inferred from homology"/>
<feature type="domain" description="G-protein coupled receptors family 1 profile" evidence="10">
    <location>
        <begin position="22"/>
        <end position="192"/>
    </location>
</feature>
<keyword evidence="5 9" id="KW-0472">Membrane</keyword>
<dbReference type="InterPro" id="IPR000276">
    <property type="entry name" value="GPCR_Rhodpsn"/>
</dbReference>
<accession>A0A9Q1BR91</accession>
<evidence type="ECO:0000256" key="7">
    <source>
        <dbReference type="ARBA" id="ARBA00023224"/>
    </source>
</evidence>
<feature type="transmembrane region" description="Helical" evidence="9">
    <location>
        <begin position="73"/>
        <end position="100"/>
    </location>
</feature>
<evidence type="ECO:0000256" key="6">
    <source>
        <dbReference type="ARBA" id="ARBA00023170"/>
    </source>
</evidence>
<evidence type="ECO:0000256" key="5">
    <source>
        <dbReference type="ARBA" id="ARBA00023136"/>
    </source>
</evidence>
<evidence type="ECO:0000256" key="9">
    <source>
        <dbReference type="SAM" id="Phobius"/>
    </source>
</evidence>
<evidence type="ECO:0000256" key="4">
    <source>
        <dbReference type="ARBA" id="ARBA00023040"/>
    </source>
</evidence>
<keyword evidence="4 8" id="KW-0297">G-protein coupled receptor</keyword>
<comment type="similarity">
    <text evidence="8">Belongs to the G-protein coupled receptor 1 family.</text>
</comment>
<dbReference type="InterPro" id="IPR017452">
    <property type="entry name" value="GPCR_Rhodpsn_7TM"/>
</dbReference>
<dbReference type="GO" id="GO:0005886">
    <property type="term" value="C:plasma membrane"/>
    <property type="evidence" value="ECO:0007669"/>
    <property type="project" value="TreeGrafter"/>
</dbReference>
<keyword evidence="6 8" id="KW-0675">Receptor</keyword>
<keyword evidence="12" id="KW-1185">Reference proteome</keyword>
<dbReference type="PANTHER" id="PTHR24243:SF208">
    <property type="entry name" value="PYROKININ-1 RECEPTOR"/>
    <property type="match status" value="1"/>
</dbReference>
<feature type="transmembrane region" description="Helical" evidence="9">
    <location>
        <begin position="120"/>
        <end position="143"/>
    </location>
</feature>
<dbReference type="Proteomes" id="UP001152320">
    <property type="component" value="Chromosome 12"/>
</dbReference>
<feature type="transmembrane region" description="Helical" evidence="9">
    <location>
        <begin position="6"/>
        <end position="31"/>
    </location>
</feature>
<organism evidence="11 12">
    <name type="scientific">Holothuria leucospilota</name>
    <name type="common">Black long sea cucumber</name>
    <name type="synonym">Mertensiothuria leucospilota</name>
    <dbReference type="NCBI Taxonomy" id="206669"/>
    <lineage>
        <taxon>Eukaryota</taxon>
        <taxon>Metazoa</taxon>
        <taxon>Echinodermata</taxon>
        <taxon>Eleutherozoa</taxon>
        <taxon>Echinozoa</taxon>
        <taxon>Holothuroidea</taxon>
        <taxon>Aspidochirotacea</taxon>
        <taxon>Aspidochirotida</taxon>
        <taxon>Holothuriidae</taxon>
        <taxon>Holothuria</taxon>
    </lineage>
</organism>
<feature type="transmembrane region" description="Helical" evidence="9">
    <location>
        <begin position="163"/>
        <end position="188"/>
    </location>
</feature>
<dbReference type="GO" id="GO:0004930">
    <property type="term" value="F:G protein-coupled receptor activity"/>
    <property type="evidence" value="ECO:0007669"/>
    <property type="project" value="UniProtKB-KW"/>
</dbReference>
<dbReference type="PANTHER" id="PTHR24243">
    <property type="entry name" value="G-PROTEIN COUPLED RECEPTOR"/>
    <property type="match status" value="1"/>
</dbReference>
<protein>
    <submittedName>
        <fullName evidence="11">G-protein coupled receptor 34</fullName>
    </submittedName>
</protein>
<evidence type="ECO:0000256" key="1">
    <source>
        <dbReference type="ARBA" id="ARBA00004141"/>
    </source>
</evidence>
<dbReference type="PROSITE" id="PS00237">
    <property type="entry name" value="G_PROTEIN_RECEP_F1_1"/>
    <property type="match status" value="1"/>
</dbReference>
<sequence>MQTVSLVAITLLSVIFIIGVPGNIITLFVYLQKARKSSTFVFISFMAISDFLLCCSLPLQIVFVFQLDEGVPNLYICKSICFVITACILLSVVSGAAVGFDRYVALCRPLRRRLSVNTSVVLSVICSVMVIFAALPSFMVITVTNYGNFSLCRSLTSSESVLIYIRKYAIVGTFVVAALITIVSYVLVWRAIHGHKRVGTKSKIPSSLENNSTFQRNHSVEFYSHFITNVPMKNCNDRSNSQHGGLGSIDTNQKSLAHSLDEIEPSGQTMPRSHRTDLIKGATTDINLKETSDEIDMDQKSDECLVLGVPGN</sequence>
<name>A0A9Q1BR91_HOLLE</name>
<evidence type="ECO:0000256" key="2">
    <source>
        <dbReference type="ARBA" id="ARBA00022692"/>
    </source>
</evidence>
<keyword evidence="7 8" id="KW-0807">Transducer</keyword>
<dbReference type="Pfam" id="PF00001">
    <property type="entry name" value="7tm_1"/>
    <property type="match status" value="1"/>
</dbReference>
<gene>
    <name evidence="11" type="ORF">HOLleu_24573</name>
</gene>
<evidence type="ECO:0000259" key="10">
    <source>
        <dbReference type="PROSITE" id="PS50262"/>
    </source>
</evidence>
<dbReference type="PRINTS" id="PR00237">
    <property type="entry name" value="GPCRRHODOPSN"/>
</dbReference>
<comment type="subcellular location">
    <subcellularLocation>
        <location evidence="1">Membrane</location>
        <topology evidence="1">Multi-pass membrane protein</topology>
    </subcellularLocation>
</comment>
<dbReference type="CDD" id="cd00637">
    <property type="entry name" value="7tm_classA_rhodopsin-like"/>
    <property type="match status" value="1"/>
</dbReference>
<feature type="transmembrane region" description="Helical" evidence="9">
    <location>
        <begin position="40"/>
        <end position="67"/>
    </location>
</feature>
<evidence type="ECO:0000313" key="12">
    <source>
        <dbReference type="Proteomes" id="UP001152320"/>
    </source>
</evidence>
<evidence type="ECO:0000313" key="11">
    <source>
        <dbReference type="EMBL" id="KAJ8031397.1"/>
    </source>
</evidence>
<evidence type="ECO:0000256" key="8">
    <source>
        <dbReference type="RuleBase" id="RU000688"/>
    </source>
</evidence>
<dbReference type="AlphaFoldDB" id="A0A9Q1BR91"/>
<evidence type="ECO:0000256" key="3">
    <source>
        <dbReference type="ARBA" id="ARBA00022989"/>
    </source>
</evidence>
<comment type="caution">
    <text evidence="11">The sequence shown here is derived from an EMBL/GenBank/DDBJ whole genome shotgun (WGS) entry which is preliminary data.</text>
</comment>
<dbReference type="EMBL" id="JAIZAY010000012">
    <property type="protein sequence ID" value="KAJ8031397.1"/>
    <property type="molecule type" value="Genomic_DNA"/>
</dbReference>